<evidence type="ECO:0000256" key="6">
    <source>
        <dbReference type="SAM" id="MobiDB-lite"/>
    </source>
</evidence>
<dbReference type="InterPro" id="IPR000626">
    <property type="entry name" value="Ubiquitin-like_dom"/>
</dbReference>
<evidence type="ECO:0000256" key="2">
    <source>
        <dbReference type="ARBA" id="ARBA00022679"/>
    </source>
</evidence>
<evidence type="ECO:0000256" key="3">
    <source>
        <dbReference type="ARBA" id="ARBA00022741"/>
    </source>
</evidence>
<dbReference type="CDD" id="cd17039">
    <property type="entry name" value="Ubl_ubiquitin_like"/>
    <property type="match status" value="1"/>
</dbReference>
<gene>
    <name evidence="8" type="ORF">TrRE_jg5096</name>
</gene>
<feature type="region of interest" description="Disordered" evidence="6">
    <location>
        <begin position="498"/>
        <end position="575"/>
    </location>
</feature>
<evidence type="ECO:0000313" key="8">
    <source>
        <dbReference type="EMBL" id="GMH50715.1"/>
    </source>
</evidence>
<comment type="similarity">
    <text evidence="1">Belongs to the PI3/PI4-kinase family. Type II PI4K subfamily.</text>
</comment>
<evidence type="ECO:0000259" key="7">
    <source>
        <dbReference type="PROSITE" id="PS50053"/>
    </source>
</evidence>
<protein>
    <recommendedName>
        <fullName evidence="7">Ubiquitin-like domain-containing protein</fullName>
    </recommendedName>
</protein>
<dbReference type="SUPFAM" id="SSF54236">
    <property type="entry name" value="Ubiquitin-like"/>
    <property type="match status" value="1"/>
</dbReference>
<keyword evidence="5" id="KW-0067">ATP-binding</keyword>
<dbReference type="GO" id="GO:0016301">
    <property type="term" value="F:kinase activity"/>
    <property type="evidence" value="ECO:0007669"/>
    <property type="project" value="UniProtKB-KW"/>
</dbReference>
<keyword evidence="9" id="KW-1185">Reference proteome</keyword>
<dbReference type="InterPro" id="IPR044571">
    <property type="entry name" value="P4KG1-8"/>
</dbReference>
<dbReference type="Pfam" id="PF00454">
    <property type="entry name" value="PI3_PI4_kinase"/>
    <property type="match status" value="1"/>
</dbReference>
<evidence type="ECO:0000313" key="9">
    <source>
        <dbReference type="Proteomes" id="UP001165082"/>
    </source>
</evidence>
<dbReference type="Pfam" id="PF00240">
    <property type="entry name" value="ubiquitin"/>
    <property type="match status" value="1"/>
</dbReference>
<dbReference type="GO" id="GO:0005524">
    <property type="term" value="F:ATP binding"/>
    <property type="evidence" value="ECO:0007669"/>
    <property type="project" value="UniProtKB-KW"/>
</dbReference>
<proteinExistence type="inferred from homology"/>
<dbReference type="InterPro" id="IPR000403">
    <property type="entry name" value="PI3/4_kinase_cat_dom"/>
</dbReference>
<sequence length="788" mass="85422">MASTGGKRPHQMSFMDDEIEEFRVFVRDVQDNHGHKRALHVKPWTTIKDIKDRLSSILSIPPSSQRLFYGPSQPLKNNRTLNDVGVYKSGATLLLDIVGRPVPHQSVTPTNSCPNSPKASFSSTSRHIHFPPNPDGCSISVTPSLLPLTSRSLLKTITQTDRAFSMNLKPLATLDGSGGTYILRAPTKQNVAVFKPSDEEPYASNNPRGFLPSADITMRTGHIPGTGCYREVAAYLLDHGGLCGVPETTLAEASHRAFNVGGRYDTVASGGGAKGTHSIVTPAQGQKAGGGRETPMKLGSFQAFVQSDCTMDDISPSVIPTYEVQKIALLDIRIMNADRNAANLLARRRRASDGSTAWSLVPIDHGYCLRNKADVAWCDWCWLDYPQVKKPLSKKLRQYIINLDVEKDVSILKDRLNIDDATCDVFRASCNLLIKGVQANLSLYEIANMCCRTDDLGETPSTLEKILLNAADLSYHAVDNEKFSHRVASRAIMTRLSVKQPNMTDSSSTTTLPNALKSPEKPNLHYMPSVLSTSSDSDSSDEPVLRLSDSDASRSPGGFWASKRPSSPVKEPLLGSFTEDSSMPGFSLESPVRTTGCGVLKDVYLAHSTAKLRSSLSAQELANMGNGWGGERATVLGITRSCSMEGEVISGVDEVWGGGGVEKDHGRTMEEEIVSAAKALTFVDGEVGAGGGTVEQPKLVKSRSYSALNNFGSSVVGEGSNLARALSGSRSSVRLAKEKGFVGAGWTKKKEELVRTYFHSVNVKDRPTRKLMTPKAHTAFMPEGLWQV</sequence>
<feature type="compositionally biased region" description="Polar residues" evidence="6">
    <location>
        <begin position="498"/>
        <end position="513"/>
    </location>
</feature>
<dbReference type="Proteomes" id="UP001165082">
    <property type="component" value="Unassembled WGS sequence"/>
</dbReference>
<evidence type="ECO:0000256" key="4">
    <source>
        <dbReference type="ARBA" id="ARBA00022777"/>
    </source>
</evidence>
<dbReference type="SMART" id="SM00213">
    <property type="entry name" value="UBQ"/>
    <property type="match status" value="1"/>
</dbReference>
<accession>A0A9W6ZI41</accession>
<dbReference type="PANTHER" id="PTHR45800">
    <property type="entry name" value="PHOSPHATIDYLINOSITOL 4-KINASE GAMMA"/>
    <property type="match status" value="1"/>
</dbReference>
<keyword evidence="2" id="KW-0808">Transferase</keyword>
<feature type="region of interest" description="Disordered" evidence="6">
    <location>
        <begin position="271"/>
        <end position="292"/>
    </location>
</feature>
<dbReference type="OrthoDB" id="5839at2759"/>
<evidence type="ECO:0000256" key="1">
    <source>
        <dbReference type="ARBA" id="ARBA00008941"/>
    </source>
</evidence>
<dbReference type="PROSITE" id="PS50053">
    <property type="entry name" value="UBIQUITIN_2"/>
    <property type="match status" value="1"/>
</dbReference>
<feature type="domain" description="Ubiquitin-like" evidence="7">
    <location>
        <begin position="22"/>
        <end position="86"/>
    </location>
</feature>
<dbReference type="EMBL" id="BRXZ01001954">
    <property type="protein sequence ID" value="GMH50715.1"/>
    <property type="molecule type" value="Genomic_DNA"/>
</dbReference>
<keyword evidence="3" id="KW-0547">Nucleotide-binding</keyword>
<feature type="region of interest" description="Disordered" evidence="6">
    <location>
        <begin position="105"/>
        <end position="125"/>
    </location>
</feature>
<dbReference type="Gene3D" id="3.10.20.90">
    <property type="entry name" value="Phosphatidylinositol 3-kinase Catalytic Subunit, Chain A, domain 1"/>
    <property type="match status" value="1"/>
</dbReference>
<dbReference type="PANTHER" id="PTHR45800:SF11">
    <property type="entry name" value="PHOSPHATIDYLINOSITOL 3-KINASE-RELATED PROTEIN KINASE"/>
    <property type="match status" value="1"/>
</dbReference>
<keyword evidence="4" id="KW-0418">Kinase</keyword>
<dbReference type="InterPro" id="IPR029071">
    <property type="entry name" value="Ubiquitin-like_domsf"/>
</dbReference>
<comment type="caution">
    <text evidence="8">The sequence shown here is derived from an EMBL/GenBank/DDBJ whole genome shotgun (WGS) entry which is preliminary data.</text>
</comment>
<name>A0A9W6ZI41_9STRA</name>
<organism evidence="8 9">
    <name type="scientific">Triparma retinervis</name>
    <dbReference type="NCBI Taxonomy" id="2557542"/>
    <lineage>
        <taxon>Eukaryota</taxon>
        <taxon>Sar</taxon>
        <taxon>Stramenopiles</taxon>
        <taxon>Ochrophyta</taxon>
        <taxon>Bolidophyceae</taxon>
        <taxon>Parmales</taxon>
        <taxon>Triparmaceae</taxon>
        <taxon>Triparma</taxon>
    </lineage>
</organism>
<dbReference type="AlphaFoldDB" id="A0A9W6ZI41"/>
<evidence type="ECO:0000256" key="5">
    <source>
        <dbReference type="ARBA" id="ARBA00022840"/>
    </source>
</evidence>
<reference evidence="8" key="1">
    <citation type="submission" date="2022-07" db="EMBL/GenBank/DDBJ databases">
        <title>Genome analysis of Parmales, a sister group of diatoms, reveals the evolutionary specialization of diatoms from phago-mixotrophs to photoautotrophs.</title>
        <authorList>
            <person name="Ban H."/>
            <person name="Sato S."/>
            <person name="Yoshikawa S."/>
            <person name="Kazumasa Y."/>
            <person name="Nakamura Y."/>
            <person name="Ichinomiya M."/>
            <person name="Saitoh K."/>
            <person name="Sato N."/>
            <person name="Blanc-Mathieu R."/>
            <person name="Endo H."/>
            <person name="Kuwata A."/>
            <person name="Ogata H."/>
        </authorList>
    </citation>
    <scope>NUCLEOTIDE SEQUENCE</scope>
</reference>